<dbReference type="AlphaFoldDB" id="A0A8J7YUU8"/>
<organism evidence="3 4">
    <name type="scientific">Candidatus Altarchaeum hamiconexum</name>
    <dbReference type="NCBI Taxonomy" id="1803513"/>
    <lineage>
        <taxon>Archaea</taxon>
        <taxon>Candidatus Altarchaeota</taxon>
        <taxon>Candidatus Altiarchaeia</taxon>
        <taxon>Candidatus Altarchaeales</taxon>
        <taxon>Candidatus Altarchaeaceae</taxon>
        <taxon>Candidatus Altarchaeum</taxon>
    </lineage>
</organism>
<gene>
    <name evidence="3" type="ORF">GW779_03775</name>
    <name evidence="2" type="ORF">GW910_04600</name>
</gene>
<reference evidence="3" key="1">
    <citation type="submission" date="2019-11" db="EMBL/GenBank/DDBJ databases">
        <title>Lipid analysis of CO2-rich subsurface aquifers suggests an autotrophy-based deep biosphere with lysolipids enriched in CPR bacteria.</title>
        <authorList>
            <person name="Probst A.J."/>
            <person name="Elling F.J."/>
            <person name="Castelle C.J."/>
            <person name="Zhu Q."/>
            <person name="Elvert M."/>
            <person name="Birarda G."/>
            <person name="Holman H.-Y."/>
            <person name="Lane K.R."/>
            <person name="Ladd B."/>
            <person name="Ryan M.C."/>
            <person name="Woyke T."/>
            <person name="Hinrichs K.-U."/>
            <person name="Banfield J.F."/>
        </authorList>
    </citation>
    <scope>NUCLEOTIDE SEQUENCE</scope>
    <source>
        <strain evidence="2">CG_2015-01_33_1645</strain>
        <strain evidence="3">CG_2015-04_33_537</strain>
    </source>
</reference>
<evidence type="ECO:0000313" key="3">
    <source>
        <dbReference type="EMBL" id="NCS91514.1"/>
    </source>
</evidence>
<protein>
    <submittedName>
        <fullName evidence="3">Uncharacterized protein</fullName>
    </submittedName>
</protein>
<name>A0A8J7YUU8_9ARCH</name>
<evidence type="ECO:0000313" key="4">
    <source>
        <dbReference type="Proteomes" id="UP000738826"/>
    </source>
</evidence>
<dbReference type="Proteomes" id="UP000768163">
    <property type="component" value="Unassembled WGS sequence"/>
</dbReference>
<sequence length="141" mass="15391">MEKINKYLLVMAAVAVFVICIALFAGGINNNVKIENASMLITDNKTNINPEGEITTPSSISLDDKKNILSKYKNTNPKKGGFKIERGAKINVTNIPVPKEIVIEAIANGDKKVTEEDIIAIAKEYNMNVTEIKNGIIDAKT</sequence>
<feature type="transmembrane region" description="Helical" evidence="1">
    <location>
        <begin position="7"/>
        <end position="28"/>
    </location>
</feature>
<keyword evidence="1" id="KW-0472">Membrane</keyword>
<dbReference type="Proteomes" id="UP000738826">
    <property type="component" value="Unassembled WGS sequence"/>
</dbReference>
<evidence type="ECO:0000313" key="2">
    <source>
        <dbReference type="EMBL" id="NCN65322.1"/>
    </source>
</evidence>
<accession>A0A8J7YUU8</accession>
<dbReference type="EMBL" id="JAACVF010000123">
    <property type="protein sequence ID" value="NCN65322.1"/>
    <property type="molecule type" value="Genomic_DNA"/>
</dbReference>
<evidence type="ECO:0000256" key="1">
    <source>
        <dbReference type="SAM" id="Phobius"/>
    </source>
</evidence>
<dbReference type="EMBL" id="JAACQH010000074">
    <property type="protein sequence ID" value="NCS91514.1"/>
    <property type="molecule type" value="Genomic_DNA"/>
</dbReference>
<keyword evidence="1" id="KW-1133">Transmembrane helix</keyword>
<keyword evidence="1" id="KW-0812">Transmembrane</keyword>
<comment type="caution">
    <text evidence="3">The sequence shown here is derived from an EMBL/GenBank/DDBJ whole genome shotgun (WGS) entry which is preliminary data.</text>
</comment>
<proteinExistence type="predicted"/>